<dbReference type="eggNOG" id="ENOG502SZ1U">
    <property type="taxonomic scope" value="Eukaryota"/>
</dbReference>
<dbReference type="InterPro" id="IPR008494">
    <property type="entry name" value="DUF776"/>
</dbReference>
<feature type="compositionally biased region" description="Polar residues" evidence="5">
    <location>
        <begin position="75"/>
        <end position="84"/>
    </location>
</feature>
<dbReference type="OMA" id="LRMCIFD"/>
<dbReference type="PANTHER" id="PTHR31383:SF2">
    <property type="entry name" value="OXIDATIVE STRESS-RESPONSIVE SERINE-RICH PROTEIN 1"/>
    <property type="match status" value="1"/>
</dbReference>
<reference evidence="6 7" key="1">
    <citation type="journal article" date="1998" name="Science">
        <title>Genome sequence of the nematode C. elegans: a platform for investigating biology.</title>
        <authorList>
            <consortium name="The C. elegans sequencing consortium"/>
            <person name="Sulson J.E."/>
            <person name="Waterston R."/>
        </authorList>
    </citation>
    <scope>NUCLEOTIDE SEQUENCE [LARGE SCALE GENOMIC DNA]</scope>
    <source>
        <strain evidence="6 7">Bristol N2</strain>
    </source>
</reference>
<proteinExistence type="predicted"/>
<dbReference type="AlphaFoldDB" id="O17769"/>
<keyword evidence="2" id="KW-0597">Phosphoprotein</keyword>
<keyword evidence="7" id="KW-1185">Reference proteome</keyword>
<dbReference type="AGR" id="WB:WBGene00008530"/>
<evidence type="ECO:0000313" key="6">
    <source>
        <dbReference type="EMBL" id="CAB04054.3"/>
    </source>
</evidence>
<evidence type="ECO:0000256" key="3">
    <source>
        <dbReference type="ARBA" id="ARBA00029721"/>
    </source>
</evidence>
<dbReference type="WormBase" id="F02E9.5a">
    <property type="protein sequence ID" value="CE41214"/>
    <property type="gene ID" value="WBGene00008530"/>
</dbReference>
<name>O17769_CAEEL</name>
<accession>O17769</accession>
<evidence type="ECO:0000256" key="1">
    <source>
        <dbReference type="ARBA" id="ARBA00015005"/>
    </source>
</evidence>
<sequence length="199" mass="22438">MTKEEPPPMVDSSMPSTSKSTCQITITCENSESEDSTCSSSISSFLSLDFDKLSLDSDLCEGRYDQNRPAPGPQSLPTRITQNMPPTAKNVQFYRTPAHKSGRFLPYEVPFKLRRRRKATKDSSLTDIEVLLKIKLKGDVESLRMCIFDKENILPKPCSVQAARPPSPEAEEVDELSEYFTHFVRVELKMSSLAESMYV</sequence>
<dbReference type="GO" id="GO:0070301">
    <property type="term" value="P:cellular response to hydrogen peroxide"/>
    <property type="evidence" value="ECO:0000318"/>
    <property type="project" value="GO_Central"/>
</dbReference>
<evidence type="ECO:0000313" key="7">
    <source>
        <dbReference type="Proteomes" id="UP000001940"/>
    </source>
</evidence>
<dbReference type="InParanoid" id="O17769"/>
<dbReference type="EMBL" id="BX284601">
    <property type="protein sequence ID" value="CAB04054.3"/>
    <property type="molecule type" value="Genomic_DNA"/>
</dbReference>
<dbReference type="Bgee" id="WBGene00008530">
    <property type="expression patterns" value="Expressed in pharyngeal muscle cell (C elegans) and 4 other cell types or tissues"/>
</dbReference>
<dbReference type="PIR" id="E87855">
    <property type="entry name" value="E87855"/>
</dbReference>
<dbReference type="UCSC" id="F02E9.5b.2">
    <property type="organism name" value="c. elegans"/>
</dbReference>
<feature type="region of interest" description="Disordered" evidence="5">
    <location>
        <begin position="62"/>
        <end position="84"/>
    </location>
</feature>
<organism evidence="6 7">
    <name type="scientific">Caenorhabditis elegans</name>
    <dbReference type="NCBI Taxonomy" id="6239"/>
    <lineage>
        <taxon>Eukaryota</taxon>
        <taxon>Metazoa</taxon>
        <taxon>Ecdysozoa</taxon>
        <taxon>Nematoda</taxon>
        <taxon>Chromadorea</taxon>
        <taxon>Rhabditida</taxon>
        <taxon>Rhabditina</taxon>
        <taxon>Rhabditomorpha</taxon>
        <taxon>Rhabditoidea</taxon>
        <taxon>Rhabditidae</taxon>
        <taxon>Peloderinae</taxon>
        <taxon>Caenorhabditis</taxon>
    </lineage>
</organism>
<evidence type="ECO:0000313" key="8">
    <source>
        <dbReference type="WormBase" id="F02E9.5a"/>
    </source>
</evidence>
<dbReference type="FunCoup" id="O17769">
    <property type="interactions" value="321"/>
</dbReference>
<evidence type="ECO:0000256" key="4">
    <source>
        <dbReference type="ARBA" id="ARBA00031405"/>
    </source>
</evidence>
<feature type="region of interest" description="Disordered" evidence="5">
    <location>
        <begin position="1"/>
        <end position="21"/>
    </location>
</feature>
<dbReference type="Proteomes" id="UP000001940">
    <property type="component" value="Chromosome I"/>
</dbReference>
<dbReference type="PANTHER" id="PTHR31383">
    <property type="entry name" value="OXIDATIVE STRESS-RESPONSE SERINE-RICH PROTEIN 1"/>
    <property type="match status" value="1"/>
</dbReference>
<dbReference type="PIR" id="T20515">
    <property type="entry name" value="T20515"/>
</dbReference>
<evidence type="ECO:0000256" key="2">
    <source>
        <dbReference type="ARBA" id="ARBA00022553"/>
    </source>
</evidence>
<dbReference type="ExpressionAtlas" id="O17769">
    <property type="expression patterns" value="baseline and differential"/>
</dbReference>
<dbReference type="PaxDb" id="6239-F02E9.5a"/>
<dbReference type="HOGENOM" id="CLU_1333036_0_0_1"/>
<protein>
    <recommendedName>
        <fullName evidence="1">Oxidative stress-responsive serine-rich protein 1</fullName>
    </recommendedName>
    <alternativeName>
        <fullName evidence="4">Oxidative stress-responsive protein 1</fullName>
    </alternativeName>
    <alternativeName>
        <fullName evidence="3">Peroxide-inducible transcript 1 protein</fullName>
    </alternativeName>
</protein>
<dbReference type="OrthoDB" id="5802147at2759"/>
<evidence type="ECO:0000256" key="5">
    <source>
        <dbReference type="SAM" id="MobiDB-lite"/>
    </source>
</evidence>
<gene>
    <name evidence="6" type="ORF">CELE_F02E9.5</name>
    <name evidence="6 8" type="ORF">F02E9.5</name>
</gene>